<dbReference type="SUPFAM" id="SSF49265">
    <property type="entry name" value="Fibronectin type III"/>
    <property type="match status" value="1"/>
</dbReference>
<dbReference type="Gene3D" id="2.60.40.10">
    <property type="entry name" value="Immunoglobulins"/>
    <property type="match status" value="1"/>
</dbReference>
<organism evidence="3 4">
    <name type="scientific">Calicophoron daubneyi</name>
    <name type="common">Rumen fluke</name>
    <name type="synonym">Paramphistomum daubneyi</name>
    <dbReference type="NCBI Taxonomy" id="300641"/>
    <lineage>
        <taxon>Eukaryota</taxon>
        <taxon>Metazoa</taxon>
        <taxon>Spiralia</taxon>
        <taxon>Lophotrochozoa</taxon>
        <taxon>Platyhelminthes</taxon>
        <taxon>Trematoda</taxon>
        <taxon>Digenea</taxon>
        <taxon>Plagiorchiida</taxon>
        <taxon>Pronocephalata</taxon>
        <taxon>Paramphistomoidea</taxon>
        <taxon>Paramphistomidae</taxon>
        <taxon>Calicophoron</taxon>
    </lineage>
</organism>
<gene>
    <name evidence="3" type="ORF">CDAUBV1_LOCUS3895</name>
</gene>
<proteinExistence type="predicted"/>
<evidence type="ECO:0000313" key="4">
    <source>
        <dbReference type="Proteomes" id="UP001497525"/>
    </source>
</evidence>
<protein>
    <recommendedName>
        <fullName evidence="2">Fibronectin type-III domain-containing protein</fullName>
    </recommendedName>
</protein>
<accession>A0AAV2T831</accession>
<evidence type="ECO:0000313" key="3">
    <source>
        <dbReference type="EMBL" id="CAL5131473.1"/>
    </source>
</evidence>
<feature type="non-terminal residue" evidence="3">
    <location>
        <position position="178"/>
    </location>
</feature>
<sequence>MSLFEVPKDYQKNIKIEISADSSGPEAQRIDFGSDTQFTPLPTLATEISMQWEPPSHPNGKILAYSIYLTRDNQKSVGEWTERTVPGAVSRIALCGLEWEQTYFLRIAARNRLGLSPLSPVVAFRTPSANGEGGSMFELSKAYHNAPDIDEPLETPSTGPERNNVNKGSGSVKENFRW</sequence>
<dbReference type="AlphaFoldDB" id="A0AAV2T831"/>
<dbReference type="PROSITE" id="PS50853">
    <property type="entry name" value="FN3"/>
    <property type="match status" value="1"/>
</dbReference>
<dbReference type="InterPro" id="IPR036116">
    <property type="entry name" value="FN3_sf"/>
</dbReference>
<reference evidence="3" key="1">
    <citation type="submission" date="2024-06" db="EMBL/GenBank/DDBJ databases">
        <authorList>
            <person name="Liu X."/>
            <person name="Lenzi L."/>
            <person name="Haldenby T S."/>
            <person name="Uol C."/>
        </authorList>
    </citation>
    <scope>NUCLEOTIDE SEQUENCE</scope>
</reference>
<dbReference type="InterPro" id="IPR013783">
    <property type="entry name" value="Ig-like_fold"/>
</dbReference>
<dbReference type="CDD" id="cd00063">
    <property type="entry name" value="FN3"/>
    <property type="match status" value="1"/>
</dbReference>
<dbReference type="Proteomes" id="UP001497525">
    <property type="component" value="Unassembled WGS sequence"/>
</dbReference>
<comment type="caution">
    <text evidence="3">The sequence shown here is derived from an EMBL/GenBank/DDBJ whole genome shotgun (WGS) entry which is preliminary data.</text>
</comment>
<feature type="compositionally biased region" description="Polar residues" evidence="1">
    <location>
        <begin position="155"/>
        <end position="169"/>
    </location>
</feature>
<evidence type="ECO:0000256" key="1">
    <source>
        <dbReference type="SAM" id="MobiDB-lite"/>
    </source>
</evidence>
<feature type="region of interest" description="Disordered" evidence="1">
    <location>
        <begin position="147"/>
        <end position="178"/>
    </location>
</feature>
<dbReference type="Pfam" id="PF00041">
    <property type="entry name" value="fn3"/>
    <property type="match status" value="1"/>
</dbReference>
<name>A0AAV2T831_CALDB</name>
<feature type="domain" description="Fibronectin type-III" evidence="2">
    <location>
        <begin position="32"/>
        <end position="129"/>
    </location>
</feature>
<evidence type="ECO:0000259" key="2">
    <source>
        <dbReference type="PROSITE" id="PS50853"/>
    </source>
</evidence>
<dbReference type="EMBL" id="CAXLJL010000094">
    <property type="protein sequence ID" value="CAL5131473.1"/>
    <property type="molecule type" value="Genomic_DNA"/>
</dbReference>
<dbReference type="InterPro" id="IPR003961">
    <property type="entry name" value="FN3_dom"/>
</dbReference>